<dbReference type="CDD" id="cd17919">
    <property type="entry name" value="DEXHc_Snf"/>
    <property type="match status" value="1"/>
</dbReference>
<dbReference type="InterPro" id="IPR013083">
    <property type="entry name" value="Znf_RING/FYVE/PHD"/>
</dbReference>
<evidence type="ECO:0000256" key="1">
    <source>
        <dbReference type="ARBA" id="ARBA00022723"/>
    </source>
</evidence>
<dbReference type="GO" id="GO:0005524">
    <property type="term" value="F:ATP binding"/>
    <property type="evidence" value="ECO:0007669"/>
    <property type="project" value="InterPro"/>
</dbReference>
<evidence type="ECO:0000256" key="5">
    <source>
        <dbReference type="ARBA" id="ARBA00022833"/>
    </source>
</evidence>
<dbReference type="Pfam" id="PF00271">
    <property type="entry name" value="Helicase_C"/>
    <property type="match status" value="1"/>
</dbReference>
<dbReference type="SUPFAM" id="SSF57903">
    <property type="entry name" value="FYVE/PHD zinc finger"/>
    <property type="match status" value="1"/>
</dbReference>
<accession>A0A6A4HFD7</accession>
<reference evidence="10" key="1">
    <citation type="journal article" date="2019" name="Environ. Microbiol.">
        <title>Fungal ecological strategies reflected in gene transcription - a case study of two litter decomposers.</title>
        <authorList>
            <person name="Barbi F."/>
            <person name="Kohler A."/>
            <person name="Barry K."/>
            <person name="Baskaran P."/>
            <person name="Daum C."/>
            <person name="Fauchery L."/>
            <person name="Ihrmark K."/>
            <person name="Kuo A."/>
            <person name="LaButti K."/>
            <person name="Lipzen A."/>
            <person name="Morin E."/>
            <person name="Grigoriev I.V."/>
            <person name="Henrissat B."/>
            <person name="Lindahl B."/>
            <person name="Martin F."/>
        </authorList>
    </citation>
    <scope>NUCLEOTIDE SEQUENCE</scope>
    <source>
        <strain evidence="10">JB14</strain>
    </source>
</reference>
<dbReference type="Gene3D" id="3.40.50.10810">
    <property type="entry name" value="Tandem AAA-ATPase domain"/>
    <property type="match status" value="1"/>
</dbReference>
<evidence type="ECO:0000313" key="10">
    <source>
        <dbReference type="EMBL" id="KAE9396398.1"/>
    </source>
</evidence>
<keyword evidence="3" id="KW-0863">Zinc-finger</keyword>
<evidence type="ECO:0000256" key="6">
    <source>
        <dbReference type="ARBA" id="ARBA00022840"/>
    </source>
</evidence>
<sequence>MAEIIDVDELNISTPSPPISLNHLSLSTSIPVSQVQFPQESASVGTRRSARIKESASAIFRNTQQKNPRKRTASAPAAPTGNKKAKLDDKKANTILNNTKKAERDRHRNQWLLRHRNLFEPLLPAHSNNKSFFGHLQSEVHEKSSYVPLHEVGQPKLINSSVGLMKDYQIVGLSFLVYMYENGMNCILGDEMGLGKTLQTLALFAYIAEHSRGPVDPHLIICPLSVLSSWEAEAARWVPSMRVARFYGSANERLRLRNTLRERNFDILITTYDQYVTEDSWFKSHRWCYVVLDEGHKIKNSETAVSQKLQGLNALYRLILTGTPIQNNLTELWSLLHYLYPFVFTPATSQVFQNAFDLTKGSYSIPFVNATQKLLSTIMIRRTKANVDIDVPPREEQTVFIPLTEIQRYWMYRLITRLDSINFREVFDSTMQLQDNSAEFGRNEVLSLLEDSSQDTGKESKQWTKLMNLLLQLRRICDHPYLLPKVEPDPYYIGEHIVASSSKLIVIDKILKDILPKGEKVLIFSQWTGMLDVLEDMMHLRNIKYARLDGSTPRPRRSLDIKLFQREKSDFQVYLISTKAGGLGINLTKATTVIMADSDWNPQNDIQAIARAHRIGQTKTVKVYRLICGGSVEDQMLDRLRRKLFLSVKIMGSDNPGSSSSTSETSGMTSGVLMDILRKGSSALLPGSEMDLGKFIEASITEILSTSKAREDARDAKMLQSVSLQTSTGEEGSNIDPDAQAQKLLKDAEEEEQRLLSGAAQVRCRLLEGRMLERAGSGQSYKHISDEWTNMKKRASKSRETVVVNGMTFVVDPDPEIVHQPLQTNIQPSSDGKKKIKKEKLSEDHCNVCWDGGELYLCSHCPRVFHAACQNVTPKQAKRPFGSCSQHACCDCERGSSDAGGMLFRCRTCPRAYCEDCLGDDEFDPIGETIPEFLVLNYGQRESVYYINCPHCKQEAETDPVWKSEWEKAFRAAERALEEKSE</sequence>
<dbReference type="InterPro" id="IPR000330">
    <property type="entry name" value="SNF2_N"/>
</dbReference>
<organism evidence="10 11">
    <name type="scientific">Gymnopus androsaceus JB14</name>
    <dbReference type="NCBI Taxonomy" id="1447944"/>
    <lineage>
        <taxon>Eukaryota</taxon>
        <taxon>Fungi</taxon>
        <taxon>Dikarya</taxon>
        <taxon>Basidiomycota</taxon>
        <taxon>Agaricomycotina</taxon>
        <taxon>Agaricomycetes</taxon>
        <taxon>Agaricomycetidae</taxon>
        <taxon>Agaricales</taxon>
        <taxon>Marasmiineae</taxon>
        <taxon>Omphalotaceae</taxon>
        <taxon>Gymnopus</taxon>
    </lineage>
</organism>
<evidence type="ECO:0000256" key="3">
    <source>
        <dbReference type="ARBA" id="ARBA00022771"/>
    </source>
</evidence>
<dbReference type="InterPro" id="IPR001965">
    <property type="entry name" value="Znf_PHD"/>
</dbReference>
<dbReference type="Proteomes" id="UP000799118">
    <property type="component" value="Unassembled WGS sequence"/>
</dbReference>
<dbReference type="InterPro" id="IPR011011">
    <property type="entry name" value="Znf_FYVE_PHD"/>
</dbReference>
<protein>
    <recommendedName>
        <fullName evidence="12">P-loop containing nucleoside triphosphate hydrolase protein</fullName>
    </recommendedName>
</protein>
<feature type="domain" description="Helicase C-terminal" evidence="9">
    <location>
        <begin position="506"/>
        <end position="668"/>
    </location>
</feature>
<evidence type="ECO:0008006" key="12">
    <source>
        <dbReference type="Google" id="ProtNLM"/>
    </source>
</evidence>
<dbReference type="InterPro" id="IPR038718">
    <property type="entry name" value="SNF2-like_sf"/>
</dbReference>
<evidence type="ECO:0000259" key="8">
    <source>
        <dbReference type="PROSITE" id="PS51192"/>
    </source>
</evidence>
<dbReference type="SMART" id="SM00249">
    <property type="entry name" value="PHD"/>
    <property type="match status" value="2"/>
</dbReference>
<feature type="region of interest" description="Disordered" evidence="7">
    <location>
        <begin position="58"/>
        <end position="86"/>
    </location>
</feature>
<keyword evidence="4" id="KW-0378">Hydrolase</keyword>
<keyword evidence="5" id="KW-0862">Zinc</keyword>
<gene>
    <name evidence="10" type="ORF">BT96DRAFT_884789</name>
</gene>
<dbReference type="PROSITE" id="PS51194">
    <property type="entry name" value="HELICASE_CTER"/>
    <property type="match status" value="1"/>
</dbReference>
<dbReference type="GO" id="GO:0008270">
    <property type="term" value="F:zinc ion binding"/>
    <property type="evidence" value="ECO:0007669"/>
    <property type="project" value="UniProtKB-KW"/>
</dbReference>
<evidence type="ECO:0000313" key="11">
    <source>
        <dbReference type="Proteomes" id="UP000799118"/>
    </source>
</evidence>
<feature type="domain" description="Helicase ATP-binding" evidence="8">
    <location>
        <begin position="177"/>
        <end position="342"/>
    </location>
</feature>
<proteinExistence type="predicted"/>
<evidence type="ECO:0000256" key="2">
    <source>
        <dbReference type="ARBA" id="ARBA00022741"/>
    </source>
</evidence>
<dbReference type="EMBL" id="ML769514">
    <property type="protein sequence ID" value="KAE9396398.1"/>
    <property type="molecule type" value="Genomic_DNA"/>
</dbReference>
<keyword evidence="1" id="KW-0479">Metal-binding</keyword>
<dbReference type="Gene3D" id="3.40.50.300">
    <property type="entry name" value="P-loop containing nucleotide triphosphate hydrolases"/>
    <property type="match status" value="1"/>
</dbReference>
<dbReference type="SUPFAM" id="SSF52540">
    <property type="entry name" value="P-loop containing nucleoside triphosphate hydrolases"/>
    <property type="match status" value="2"/>
</dbReference>
<dbReference type="CDD" id="cd18793">
    <property type="entry name" value="SF2_C_SNF"/>
    <property type="match status" value="1"/>
</dbReference>
<evidence type="ECO:0000256" key="4">
    <source>
        <dbReference type="ARBA" id="ARBA00022801"/>
    </source>
</evidence>
<dbReference type="GO" id="GO:0016787">
    <property type="term" value="F:hydrolase activity"/>
    <property type="evidence" value="ECO:0007669"/>
    <property type="project" value="UniProtKB-KW"/>
</dbReference>
<dbReference type="InterPro" id="IPR001650">
    <property type="entry name" value="Helicase_C-like"/>
</dbReference>
<dbReference type="InterPro" id="IPR049730">
    <property type="entry name" value="SNF2/RAD54-like_C"/>
</dbReference>
<dbReference type="AlphaFoldDB" id="A0A6A4HFD7"/>
<name>A0A6A4HFD7_9AGAR</name>
<evidence type="ECO:0000256" key="7">
    <source>
        <dbReference type="SAM" id="MobiDB-lite"/>
    </source>
</evidence>
<dbReference type="OrthoDB" id="448448at2759"/>
<dbReference type="PANTHER" id="PTHR10799">
    <property type="entry name" value="SNF2/RAD54 HELICASE FAMILY"/>
    <property type="match status" value="1"/>
</dbReference>
<dbReference type="Gene3D" id="3.30.40.10">
    <property type="entry name" value="Zinc/RING finger domain, C3HC4 (zinc finger)"/>
    <property type="match status" value="1"/>
</dbReference>
<dbReference type="SMART" id="SM00487">
    <property type="entry name" value="DEXDc"/>
    <property type="match status" value="1"/>
</dbReference>
<evidence type="ECO:0000259" key="9">
    <source>
        <dbReference type="PROSITE" id="PS51194"/>
    </source>
</evidence>
<dbReference type="SMART" id="SM00490">
    <property type="entry name" value="HELICc"/>
    <property type="match status" value="1"/>
</dbReference>
<keyword evidence="11" id="KW-1185">Reference proteome</keyword>
<keyword evidence="6" id="KW-0067">ATP-binding</keyword>
<dbReference type="InterPro" id="IPR027417">
    <property type="entry name" value="P-loop_NTPase"/>
</dbReference>
<dbReference type="Pfam" id="PF00176">
    <property type="entry name" value="SNF2-rel_dom"/>
    <property type="match status" value="1"/>
</dbReference>
<keyword evidence="2" id="KW-0547">Nucleotide-binding</keyword>
<dbReference type="PROSITE" id="PS51192">
    <property type="entry name" value="HELICASE_ATP_BIND_1"/>
    <property type="match status" value="1"/>
</dbReference>
<dbReference type="InterPro" id="IPR014001">
    <property type="entry name" value="Helicase_ATP-bd"/>
</dbReference>